<accession>A0A7U2EVC1</accession>
<organism evidence="1 2">
    <name type="scientific">Phaeosphaeria nodorum (strain SN15 / ATCC MYA-4574 / FGSC 10173)</name>
    <name type="common">Glume blotch fungus</name>
    <name type="synonym">Parastagonospora nodorum</name>
    <dbReference type="NCBI Taxonomy" id="321614"/>
    <lineage>
        <taxon>Eukaryota</taxon>
        <taxon>Fungi</taxon>
        <taxon>Dikarya</taxon>
        <taxon>Ascomycota</taxon>
        <taxon>Pezizomycotina</taxon>
        <taxon>Dothideomycetes</taxon>
        <taxon>Pleosporomycetidae</taxon>
        <taxon>Pleosporales</taxon>
        <taxon>Pleosporineae</taxon>
        <taxon>Phaeosphaeriaceae</taxon>
        <taxon>Parastagonospora</taxon>
    </lineage>
</organism>
<dbReference type="AlphaFoldDB" id="A0A7U2EVC1"/>
<name>A0A7U2EVC1_PHANO</name>
<evidence type="ECO:0000313" key="1">
    <source>
        <dbReference type="EMBL" id="QRC91745.1"/>
    </source>
</evidence>
<evidence type="ECO:0000313" key="2">
    <source>
        <dbReference type="Proteomes" id="UP000663193"/>
    </source>
</evidence>
<gene>
    <name evidence="1" type="ORF">JI435_019520</name>
</gene>
<dbReference type="Proteomes" id="UP000663193">
    <property type="component" value="Chromosome 2"/>
</dbReference>
<dbReference type="EMBL" id="CP069024">
    <property type="protein sequence ID" value="QRC91745.1"/>
    <property type="molecule type" value="Genomic_DNA"/>
</dbReference>
<proteinExistence type="predicted"/>
<keyword evidence="2" id="KW-1185">Reference proteome</keyword>
<dbReference type="OrthoDB" id="310217at2759"/>
<dbReference type="InterPro" id="IPR011009">
    <property type="entry name" value="Kinase-like_dom_sf"/>
</dbReference>
<sequence>MRHGPEGDIWGLGCIIHEMTAFRSPEIELTESIKHEEAWFRQNGMVVPTRTIQPRRYKAFCHYMAHHPAAPTRIDKAPLTYSKLLNHFMMRTLDVNYQKRITAYGLQRSLPVLETLARNIRLYGQESLLNAFDDGQDGMWKQINMPTDSKVFEQIFQVLAFRARKKQDAEILMLANPLLEIVSSVGEVTACQFVEQLGSLQHHL</sequence>
<dbReference type="VEuPathDB" id="FungiDB:JI435_019520"/>
<evidence type="ECO:0008006" key="3">
    <source>
        <dbReference type="Google" id="ProtNLM"/>
    </source>
</evidence>
<dbReference type="Gene3D" id="1.10.510.10">
    <property type="entry name" value="Transferase(Phosphotransferase) domain 1"/>
    <property type="match status" value="1"/>
</dbReference>
<protein>
    <recommendedName>
        <fullName evidence="3">Protein kinase domain-containing protein</fullName>
    </recommendedName>
</protein>
<reference evidence="2" key="1">
    <citation type="journal article" date="2021" name="BMC Genomics">
        <title>Chromosome-level genome assembly and manually-curated proteome of model necrotroph Parastagonospora nodorum Sn15 reveals a genome-wide trove of candidate effector homologs, and redundancy of virulence-related functions within an accessory chromosome.</title>
        <authorList>
            <person name="Bertazzoni S."/>
            <person name="Jones D.A.B."/>
            <person name="Phan H.T."/>
            <person name="Tan K.-C."/>
            <person name="Hane J.K."/>
        </authorList>
    </citation>
    <scope>NUCLEOTIDE SEQUENCE [LARGE SCALE GENOMIC DNA]</scope>
    <source>
        <strain evidence="2">SN15 / ATCC MYA-4574 / FGSC 10173)</strain>
    </source>
</reference>
<dbReference type="SUPFAM" id="SSF56112">
    <property type="entry name" value="Protein kinase-like (PK-like)"/>
    <property type="match status" value="1"/>
</dbReference>